<keyword evidence="2" id="KW-0012">Acyltransferase</keyword>
<proteinExistence type="predicted"/>
<evidence type="ECO:0000313" key="2">
    <source>
        <dbReference type="EMBL" id="MFB9135277.1"/>
    </source>
</evidence>
<dbReference type="PROSITE" id="PS51186">
    <property type="entry name" value="GNAT"/>
    <property type="match status" value="1"/>
</dbReference>
<dbReference type="SUPFAM" id="SSF55729">
    <property type="entry name" value="Acyl-CoA N-acyltransferases (Nat)"/>
    <property type="match status" value="1"/>
</dbReference>
<dbReference type="Pfam" id="PF00583">
    <property type="entry name" value="Acetyltransf_1"/>
    <property type="match status" value="1"/>
</dbReference>
<sequence>MSIKEQSPDSVSIYVVYVNGQPVTSAWLTFNGNSPFAGIWGGSTIKEFRGNGYYSLLLNKRISEAKLKGVKYLIIDASDMSKPIVSKRGFEVVATTTGYTSPNS</sequence>
<evidence type="ECO:0000313" key="3">
    <source>
        <dbReference type="Proteomes" id="UP001589645"/>
    </source>
</evidence>
<dbReference type="Gene3D" id="3.40.630.30">
    <property type="match status" value="1"/>
</dbReference>
<dbReference type="InterPro" id="IPR000182">
    <property type="entry name" value="GNAT_dom"/>
</dbReference>
<accession>A0ABV5HM15</accession>
<gene>
    <name evidence="2" type="ORF">ACFFUV_09920</name>
</gene>
<comment type="caution">
    <text evidence="2">The sequence shown here is derived from an EMBL/GenBank/DDBJ whole genome shotgun (WGS) entry which is preliminary data.</text>
</comment>
<dbReference type="GO" id="GO:0016746">
    <property type="term" value="F:acyltransferase activity"/>
    <property type="evidence" value="ECO:0007669"/>
    <property type="project" value="UniProtKB-KW"/>
</dbReference>
<evidence type="ECO:0000259" key="1">
    <source>
        <dbReference type="PROSITE" id="PS51186"/>
    </source>
</evidence>
<organism evidence="2 3">
    <name type="scientific">Vibrio olivae</name>
    <dbReference type="NCBI Taxonomy" id="1243002"/>
    <lineage>
        <taxon>Bacteria</taxon>
        <taxon>Pseudomonadati</taxon>
        <taxon>Pseudomonadota</taxon>
        <taxon>Gammaproteobacteria</taxon>
        <taxon>Vibrionales</taxon>
        <taxon>Vibrionaceae</taxon>
        <taxon>Vibrio</taxon>
    </lineage>
</organism>
<dbReference type="Proteomes" id="UP001589645">
    <property type="component" value="Unassembled WGS sequence"/>
</dbReference>
<dbReference type="RefSeq" id="WP_390191973.1">
    <property type="nucleotide sequence ID" value="NZ_JBHMEP010000002.1"/>
</dbReference>
<name>A0ABV5HM15_9VIBR</name>
<reference evidence="2 3" key="1">
    <citation type="submission" date="2024-09" db="EMBL/GenBank/DDBJ databases">
        <authorList>
            <person name="Sun Q."/>
            <person name="Mori K."/>
        </authorList>
    </citation>
    <scope>NUCLEOTIDE SEQUENCE [LARGE SCALE GENOMIC DNA]</scope>
    <source>
        <strain evidence="2 3">CECT 8064</strain>
    </source>
</reference>
<feature type="domain" description="N-acetyltransferase" evidence="1">
    <location>
        <begin position="1"/>
        <end position="104"/>
    </location>
</feature>
<dbReference type="CDD" id="cd04301">
    <property type="entry name" value="NAT_SF"/>
    <property type="match status" value="1"/>
</dbReference>
<dbReference type="EMBL" id="JBHMEP010000002">
    <property type="protein sequence ID" value="MFB9135277.1"/>
    <property type="molecule type" value="Genomic_DNA"/>
</dbReference>
<dbReference type="EC" id="2.3.1.-" evidence="2"/>
<dbReference type="InterPro" id="IPR016181">
    <property type="entry name" value="Acyl_CoA_acyltransferase"/>
</dbReference>
<keyword evidence="3" id="KW-1185">Reference proteome</keyword>
<keyword evidence="2" id="KW-0808">Transferase</keyword>
<protein>
    <submittedName>
        <fullName evidence="2">GNAT family N-acetyltransferase</fullName>
        <ecNumber evidence="2">2.3.1.-</ecNumber>
    </submittedName>
</protein>